<keyword evidence="1" id="KW-0732">Signal</keyword>
<keyword evidence="3" id="KW-1185">Reference proteome</keyword>
<feature type="chain" id="PRO_5045926099" description="Secreted protein" evidence="1">
    <location>
        <begin position="27"/>
        <end position="109"/>
    </location>
</feature>
<name>A0ABU8T3E3_9PSEU</name>
<protein>
    <recommendedName>
        <fullName evidence="4">Secreted protein</fullName>
    </recommendedName>
</protein>
<reference evidence="2 3" key="1">
    <citation type="submission" date="2024-03" db="EMBL/GenBank/DDBJ databases">
        <title>Draft genome sequence of Pseudonocardia sp. DW16-2.</title>
        <authorList>
            <person name="Duangmal K."/>
        </authorList>
    </citation>
    <scope>NUCLEOTIDE SEQUENCE [LARGE SCALE GENOMIC DNA]</scope>
    <source>
        <strain evidence="2 3">DW16-2</strain>
    </source>
</reference>
<evidence type="ECO:0000313" key="2">
    <source>
        <dbReference type="EMBL" id="MEJ8278076.1"/>
    </source>
</evidence>
<dbReference type="Proteomes" id="UP001364211">
    <property type="component" value="Unassembled WGS sequence"/>
</dbReference>
<feature type="signal peptide" evidence="1">
    <location>
        <begin position="1"/>
        <end position="26"/>
    </location>
</feature>
<comment type="caution">
    <text evidence="2">The sequence shown here is derived from an EMBL/GenBank/DDBJ whole genome shotgun (WGS) entry which is preliminary data.</text>
</comment>
<dbReference type="EMBL" id="JBBJUP010000002">
    <property type="protein sequence ID" value="MEJ8278076.1"/>
    <property type="molecule type" value="Genomic_DNA"/>
</dbReference>
<proteinExistence type="predicted"/>
<dbReference type="RefSeq" id="WP_340286185.1">
    <property type="nucleotide sequence ID" value="NZ_JBBJUP010000002.1"/>
</dbReference>
<sequence length="109" mass="11859">MFRRIGIVLASVLCGAALFGAGTAIASPDHENQSEIRLTKLEDLRGLPCGGDTQFGEGQLDFRIFGPPQQSTIQWHCVTPETFPILDQDDIPYDLYPSESDVPEILPGG</sequence>
<gene>
    <name evidence="2" type="ORF">WJX68_03950</name>
</gene>
<evidence type="ECO:0008006" key="4">
    <source>
        <dbReference type="Google" id="ProtNLM"/>
    </source>
</evidence>
<evidence type="ECO:0000256" key="1">
    <source>
        <dbReference type="SAM" id="SignalP"/>
    </source>
</evidence>
<evidence type="ECO:0000313" key="3">
    <source>
        <dbReference type="Proteomes" id="UP001364211"/>
    </source>
</evidence>
<organism evidence="2 3">
    <name type="scientific">Pseudonocardia spirodelae</name>
    <dbReference type="NCBI Taxonomy" id="3133431"/>
    <lineage>
        <taxon>Bacteria</taxon>
        <taxon>Bacillati</taxon>
        <taxon>Actinomycetota</taxon>
        <taxon>Actinomycetes</taxon>
        <taxon>Pseudonocardiales</taxon>
        <taxon>Pseudonocardiaceae</taxon>
        <taxon>Pseudonocardia</taxon>
    </lineage>
</organism>
<accession>A0ABU8T3E3</accession>